<feature type="region of interest" description="Disordered" evidence="1">
    <location>
        <begin position="65"/>
        <end position="87"/>
    </location>
</feature>
<reference evidence="2 3" key="1">
    <citation type="journal article" date="2012" name="Science">
        <title>The Paleozoic origin of enzymatic lignin decomposition reconstructed from 31 fungal genomes.</title>
        <authorList>
            <person name="Floudas D."/>
            <person name="Binder M."/>
            <person name="Riley R."/>
            <person name="Barry K."/>
            <person name="Blanchette R.A."/>
            <person name="Henrissat B."/>
            <person name="Martinez A.T."/>
            <person name="Otillar R."/>
            <person name="Spatafora J.W."/>
            <person name="Yadav J.S."/>
            <person name="Aerts A."/>
            <person name="Benoit I."/>
            <person name="Boyd A."/>
            <person name="Carlson A."/>
            <person name="Copeland A."/>
            <person name="Coutinho P.M."/>
            <person name="de Vries R.P."/>
            <person name="Ferreira P."/>
            <person name="Findley K."/>
            <person name="Foster B."/>
            <person name="Gaskell J."/>
            <person name="Glotzer D."/>
            <person name="Gorecki P."/>
            <person name="Heitman J."/>
            <person name="Hesse C."/>
            <person name="Hori C."/>
            <person name="Igarashi K."/>
            <person name="Jurgens J.A."/>
            <person name="Kallen N."/>
            <person name="Kersten P."/>
            <person name="Kohler A."/>
            <person name="Kuees U."/>
            <person name="Kumar T.K.A."/>
            <person name="Kuo A."/>
            <person name="LaButti K."/>
            <person name="Larrondo L.F."/>
            <person name="Lindquist E."/>
            <person name="Ling A."/>
            <person name="Lombard V."/>
            <person name="Lucas S."/>
            <person name="Lundell T."/>
            <person name="Martin R."/>
            <person name="McLaughlin D.J."/>
            <person name="Morgenstern I."/>
            <person name="Morin E."/>
            <person name="Murat C."/>
            <person name="Nagy L.G."/>
            <person name="Nolan M."/>
            <person name="Ohm R.A."/>
            <person name="Patyshakuliyeva A."/>
            <person name="Rokas A."/>
            <person name="Ruiz-Duenas F.J."/>
            <person name="Sabat G."/>
            <person name="Salamov A."/>
            <person name="Samejima M."/>
            <person name="Schmutz J."/>
            <person name="Slot J.C."/>
            <person name="St John F."/>
            <person name="Stenlid J."/>
            <person name="Sun H."/>
            <person name="Sun S."/>
            <person name="Syed K."/>
            <person name="Tsang A."/>
            <person name="Wiebenga A."/>
            <person name="Young D."/>
            <person name="Pisabarro A."/>
            <person name="Eastwood D.C."/>
            <person name="Martin F."/>
            <person name="Cullen D."/>
            <person name="Grigoriev I.V."/>
            <person name="Hibbett D.S."/>
        </authorList>
    </citation>
    <scope>NUCLEOTIDE SEQUENCE [LARGE SCALE GENOMIC DNA]</scope>
    <source>
        <strain evidence="2 3">LYAD-421 SS1</strain>
    </source>
</reference>
<feature type="compositionally biased region" description="Polar residues" evidence="1">
    <location>
        <begin position="65"/>
        <end position="80"/>
    </location>
</feature>
<protein>
    <submittedName>
        <fullName evidence="2">Uncharacterized protein</fullName>
    </submittedName>
</protein>
<organism evidence="2 3">
    <name type="scientific">Dichomitus squalens (strain LYAD-421)</name>
    <name type="common">Western red white-rot fungus</name>
    <dbReference type="NCBI Taxonomy" id="732165"/>
    <lineage>
        <taxon>Eukaryota</taxon>
        <taxon>Fungi</taxon>
        <taxon>Dikarya</taxon>
        <taxon>Basidiomycota</taxon>
        <taxon>Agaricomycotina</taxon>
        <taxon>Agaricomycetes</taxon>
        <taxon>Polyporales</taxon>
        <taxon>Polyporaceae</taxon>
        <taxon>Dichomitus</taxon>
    </lineage>
</organism>
<proteinExistence type="predicted"/>
<dbReference type="AlphaFoldDB" id="R7SWQ0"/>
<sequence length="87" mass="9776">MAVTQKRTRGNPEGRERSWTPNWDAVLAGYPLLQPDNRSARHQRPEKGELPDIRVFLNDATVESVPSPSELLTNLTQKQPSLAAELQ</sequence>
<dbReference type="RefSeq" id="XP_007367099.1">
    <property type="nucleotide sequence ID" value="XM_007367037.1"/>
</dbReference>
<dbReference type="EMBL" id="JH719418">
    <property type="protein sequence ID" value="EJF60145.1"/>
    <property type="molecule type" value="Genomic_DNA"/>
</dbReference>
<gene>
    <name evidence="2" type="ORF">DICSQDRAFT_171369</name>
</gene>
<dbReference type="KEGG" id="dsq:DICSQDRAFT_171369"/>
<evidence type="ECO:0000256" key="1">
    <source>
        <dbReference type="SAM" id="MobiDB-lite"/>
    </source>
</evidence>
<accession>R7SWQ0</accession>
<dbReference type="GeneID" id="18839325"/>
<evidence type="ECO:0000313" key="2">
    <source>
        <dbReference type="EMBL" id="EJF60145.1"/>
    </source>
</evidence>
<evidence type="ECO:0000313" key="3">
    <source>
        <dbReference type="Proteomes" id="UP000053319"/>
    </source>
</evidence>
<name>R7SWQ0_DICSQ</name>
<dbReference type="Proteomes" id="UP000053319">
    <property type="component" value="Unassembled WGS sequence"/>
</dbReference>
<dbReference type="HOGENOM" id="CLU_2483322_0_0_1"/>
<feature type="region of interest" description="Disordered" evidence="1">
    <location>
        <begin position="1"/>
        <end position="21"/>
    </location>
</feature>